<comment type="caution">
    <text evidence="1">The sequence shown here is derived from an EMBL/GenBank/DDBJ whole genome shotgun (WGS) entry which is preliminary data.</text>
</comment>
<proteinExistence type="predicted"/>
<name>A0A0F9L129_9ZZZZ</name>
<dbReference type="EMBL" id="LAZR01008138">
    <property type="protein sequence ID" value="KKM80711.1"/>
    <property type="molecule type" value="Genomic_DNA"/>
</dbReference>
<dbReference type="AlphaFoldDB" id="A0A0F9L129"/>
<organism evidence="1">
    <name type="scientific">marine sediment metagenome</name>
    <dbReference type="NCBI Taxonomy" id="412755"/>
    <lineage>
        <taxon>unclassified sequences</taxon>
        <taxon>metagenomes</taxon>
        <taxon>ecological metagenomes</taxon>
    </lineage>
</organism>
<reference evidence="1" key="1">
    <citation type="journal article" date="2015" name="Nature">
        <title>Complex archaea that bridge the gap between prokaryotes and eukaryotes.</title>
        <authorList>
            <person name="Spang A."/>
            <person name="Saw J.H."/>
            <person name="Jorgensen S.L."/>
            <person name="Zaremba-Niedzwiedzka K."/>
            <person name="Martijn J."/>
            <person name="Lind A.E."/>
            <person name="van Eijk R."/>
            <person name="Schleper C."/>
            <person name="Guy L."/>
            <person name="Ettema T.J."/>
        </authorList>
    </citation>
    <scope>NUCLEOTIDE SEQUENCE</scope>
</reference>
<sequence>MTEIRKYNSKYRFPNKNPKWKEIFNDKRLSPSSQFYLHKGKIYQGPPFDDNFELLSEYVGDYENLVKRFKKAGLWEDKTTSKTKNLKTYEMTLSDFMPNLLMKQKLEINYKGITKITIDEINTIEIHPDSEIIYFVRINGNDAKLIAEEFQNIKIGKDIENCILTIQNTHGTFKVKCETGKNGISNPSEQHYSYWLNIHVDLQNYKPAIQDKINKFTLIDI</sequence>
<accession>A0A0F9L129</accession>
<evidence type="ECO:0000313" key="1">
    <source>
        <dbReference type="EMBL" id="KKM80711.1"/>
    </source>
</evidence>
<protein>
    <submittedName>
        <fullName evidence="1">Uncharacterized protein</fullName>
    </submittedName>
</protein>
<gene>
    <name evidence="1" type="ORF">LCGC14_1337020</name>
</gene>